<reference evidence="1" key="1">
    <citation type="submission" date="2021-01" db="EMBL/GenBank/DDBJ databases">
        <authorList>
            <person name="Corre E."/>
            <person name="Pelletier E."/>
            <person name="Niang G."/>
            <person name="Scheremetjew M."/>
            <person name="Finn R."/>
            <person name="Kale V."/>
            <person name="Holt S."/>
            <person name="Cochrane G."/>
            <person name="Meng A."/>
            <person name="Brown T."/>
            <person name="Cohen L."/>
        </authorList>
    </citation>
    <scope>NUCLEOTIDE SEQUENCE</scope>
    <source>
        <strain evidence="1">CCMP1594</strain>
    </source>
</reference>
<evidence type="ECO:0000313" key="1">
    <source>
        <dbReference type="EMBL" id="CAE0832562.1"/>
    </source>
</evidence>
<proteinExistence type="predicted"/>
<accession>A0A7S4LJ43</accession>
<name>A0A7S4LJ43_9EUGL</name>
<dbReference type="AlphaFoldDB" id="A0A7S4LJ43"/>
<protein>
    <submittedName>
        <fullName evidence="1">Uncharacterized protein</fullName>
    </submittedName>
</protein>
<organism evidence="1">
    <name type="scientific">Eutreptiella gymnastica</name>
    <dbReference type="NCBI Taxonomy" id="73025"/>
    <lineage>
        <taxon>Eukaryota</taxon>
        <taxon>Discoba</taxon>
        <taxon>Euglenozoa</taxon>
        <taxon>Euglenida</taxon>
        <taxon>Spirocuta</taxon>
        <taxon>Euglenophyceae</taxon>
        <taxon>Eutreptiales</taxon>
        <taxon>Eutreptiaceae</taxon>
        <taxon>Eutreptiella</taxon>
    </lineage>
</organism>
<dbReference type="EMBL" id="HBJA01127257">
    <property type="protein sequence ID" value="CAE0832562.1"/>
    <property type="molecule type" value="Transcribed_RNA"/>
</dbReference>
<sequence length="153" mass="16809">MLFPMWKPDGHTQVASQQECCLGSPESEGEAALTLHAQKFIKVQCNIITNRSIIYPLQWTLVNIVSGHRALPNQLVLPGTQQQQEHFEAYPALTVTPPRTKMQQQTPAVCVIKCMNTKSIAGGTGEGLCACMHTQHMAGELRCAKACINHITI</sequence>
<gene>
    <name evidence="1" type="ORF">EGYM00163_LOCUS43847</name>
</gene>